<keyword evidence="1" id="KW-0831">Ubiquinone biosynthesis</keyword>
<accession>A0A1F6V0T7</accession>
<keyword evidence="1" id="KW-0411">Iron-sulfur</keyword>
<dbReference type="EMBL" id="MFSP01000160">
    <property type="protein sequence ID" value="OGI63169.1"/>
    <property type="molecule type" value="Genomic_DNA"/>
</dbReference>
<organism evidence="2 3">
    <name type="scientific">Candidatus Muproteobacteria bacterium RBG_16_60_9</name>
    <dbReference type="NCBI Taxonomy" id="1817755"/>
    <lineage>
        <taxon>Bacteria</taxon>
        <taxon>Pseudomonadati</taxon>
        <taxon>Pseudomonadota</taxon>
        <taxon>Candidatus Muproteobacteria</taxon>
    </lineage>
</organism>
<dbReference type="GO" id="GO:0046872">
    <property type="term" value="F:metal ion binding"/>
    <property type="evidence" value="ECO:0007669"/>
    <property type="project" value="UniProtKB-KW"/>
</dbReference>
<feature type="binding site" evidence="1">
    <location>
        <position position="39"/>
    </location>
    <ligand>
        <name>[4Fe-4S] cluster</name>
        <dbReference type="ChEBI" id="CHEBI:49883"/>
    </ligand>
</feature>
<comment type="caution">
    <text evidence="2">The sequence shown here is derived from an EMBL/GenBank/DDBJ whole genome shotgun (WGS) entry which is preliminary data.</text>
</comment>
<comment type="pathway">
    <text evidence="1">Cofactor biosynthesis; ubiquinone biosynthesis.</text>
</comment>
<dbReference type="InterPro" id="IPR043693">
    <property type="entry name" value="UbiV"/>
</dbReference>
<dbReference type="Proteomes" id="UP000179076">
    <property type="component" value="Unassembled WGS sequence"/>
</dbReference>
<comment type="similarity">
    <text evidence="1">Belongs to the peptidase U32 family. UbiV subfamily.</text>
</comment>
<evidence type="ECO:0000256" key="1">
    <source>
        <dbReference type="HAMAP-Rule" id="MF_02233"/>
    </source>
</evidence>
<reference evidence="2 3" key="1">
    <citation type="journal article" date="2016" name="Nat. Commun.">
        <title>Thousands of microbial genomes shed light on interconnected biogeochemical processes in an aquifer system.</title>
        <authorList>
            <person name="Anantharaman K."/>
            <person name="Brown C.T."/>
            <person name="Hug L.A."/>
            <person name="Sharon I."/>
            <person name="Castelle C.J."/>
            <person name="Probst A.J."/>
            <person name="Thomas B.C."/>
            <person name="Singh A."/>
            <person name="Wilkins M.J."/>
            <person name="Karaoz U."/>
            <person name="Brodie E.L."/>
            <person name="Williams K.H."/>
            <person name="Hubbard S.S."/>
            <person name="Banfield J.F."/>
        </authorList>
    </citation>
    <scope>NUCLEOTIDE SEQUENCE [LARGE SCALE GENOMIC DNA]</scope>
</reference>
<sequence>MKLSLGPIHYFWERERVFDFYRQAVRWPVDIVYLGEVVCSKRRELRRDDWLAIADDLATAGKEVVLSTLALVEAESELASMRRLIKNGRFAIEANDMSAVNLARRRTPFVAGPHINCYNAQTLELLAQAGALRWVAPVELDRDSLAQLHAARPQGMETEVVVFGRLALSYSARCFTARAHNVGKDDCGLRCLDCADGMRLGTQDGEALLTINGVQILSARTYNLVAVVPELKSMGVDVLRLSPQPQDMGEVVEGLRGVLNDTMPPDAVAQCLAQYAPDGVCNGYWHARPGMDWVGCATTPASRGTGD</sequence>
<dbReference type="NCBIfam" id="NF011991">
    <property type="entry name" value="PRK15447.1"/>
    <property type="match status" value="1"/>
</dbReference>
<dbReference type="GO" id="GO:0051539">
    <property type="term" value="F:4 iron, 4 sulfur cluster binding"/>
    <property type="evidence" value="ECO:0007669"/>
    <property type="project" value="UniProtKB-UniRule"/>
</dbReference>
<keyword evidence="1" id="KW-0004">4Fe-4S</keyword>
<dbReference type="UniPathway" id="UPA00232"/>
<proteinExistence type="inferred from homology"/>
<dbReference type="AlphaFoldDB" id="A0A1F6V0T7"/>
<protein>
    <recommendedName>
        <fullName evidence="1">Ubiquinone biosynthesis protein UbiV</fullName>
    </recommendedName>
</protein>
<dbReference type="InterPro" id="IPR001539">
    <property type="entry name" value="Peptidase_U32"/>
</dbReference>
<keyword evidence="1" id="KW-0479">Metal-binding</keyword>
<comment type="cofactor">
    <cofactor evidence="1">
        <name>[4Fe-4S] cluster</name>
        <dbReference type="ChEBI" id="CHEBI:49883"/>
    </cofactor>
</comment>
<comment type="subunit">
    <text evidence="1">Forms a heterodimer with UbiU.</text>
</comment>
<feature type="binding site" evidence="1">
    <location>
        <position position="191"/>
    </location>
    <ligand>
        <name>[4Fe-4S] cluster</name>
        <dbReference type="ChEBI" id="CHEBI:49883"/>
    </ligand>
</feature>
<evidence type="ECO:0000313" key="3">
    <source>
        <dbReference type="Proteomes" id="UP000179076"/>
    </source>
</evidence>
<dbReference type="GO" id="GO:0006744">
    <property type="term" value="P:ubiquinone biosynthetic process"/>
    <property type="evidence" value="ECO:0007669"/>
    <property type="project" value="UniProtKB-UniRule"/>
</dbReference>
<keyword evidence="1" id="KW-0408">Iron</keyword>
<dbReference type="HAMAP" id="MF_02233">
    <property type="entry name" value="UbiV"/>
    <property type="match status" value="1"/>
</dbReference>
<dbReference type="PANTHER" id="PTHR30217">
    <property type="entry name" value="PEPTIDASE U32 FAMILY"/>
    <property type="match status" value="1"/>
</dbReference>
<feature type="binding site" evidence="1">
    <location>
        <position position="187"/>
    </location>
    <ligand>
        <name>[4Fe-4S] cluster</name>
        <dbReference type="ChEBI" id="CHEBI:49883"/>
    </ligand>
</feature>
<gene>
    <name evidence="1" type="primary">ubiV</name>
    <name evidence="2" type="ORF">A2W18_06375</name>
</gene>
<dbReference type="PANTHER" id="PTHR30217:SF11">
    <property type="entry name" value="UBIQUINONE BIOSYNTHESIS PROTEIN UBIV"/>
    <property type="match status" value="1"/>
</dbReference>
<dbReference type="InterPro" id="IPR051454">
    <property type="entry name" value="RNA/ubiquinone_mod_enzymes"/>
</dbReference>
<name>A0A1F6V0T7_9PROT</name>
<feature type="binding site" evidence="1">
    <location>
        <position position="174"/>
    </location>
    <ligand>
        <name>[4Fe-4S] cluster</name>
        <dbReference type="ChEBI" id="CHEBI:49883"/>
    </ligand>
</feature>
<comment type="function">
    <text evidence="1">Required for O(2)-independent ubiquinone (coenzyme Q) biosynthesis. Together with UbiU, is essential for the C6-hydroxylation reaction in the oxygen-independent ubiquinone biosynthesis pathway.</text>
</comment>
<evidence type="ECO:0000313" key="2">
    <source>
        <dbReference type="EMBL" id="OGI63169.1"/>
    </source>
</evidence>
<dbReference type="Pfam" id="PF01136">
    <property type="entry name" value="Peptidase_U32"/>
    <property type="match status" value="1"/>
</dbReference>